<keyword evidence="3 6" id="KW-0812">Transmembrane</keyword>
<reference evidence="10" key="3">
    <citation type="submission" date="2020-12" db="UniProtKB">
        <authorList>
            <consortium name="WormBaseParasite"/>
        </authorList>
    </citation>
    <scope>IDENTIFICATION</scope>
</reference>
<dbReference type="Pfam" id="PF01490">
    <property type="entry name" value="Aa_trans"/>
    <property type="match status" value="1"/>
</dbReference>
<dbReference type="WormBase" id="SRAE_0000007600">
    <property type="protein sequence ID" value="SRP07824"/>
    <property type="gene ID" value="WBGene00255813"/>
</dbReference>
<evidence type="ECO:0000256" key="4">
    <source>
        <dbReference type="ARBA" id="ARBA00022989"/>
    </source>
</evidence>
<dbReference type="GeneID" id="36373311"/>
<feature type="transmembrane region" description="Helical" evidence="6">
    <location>
        <begin position="440"/>
        <end position="461"/>
    </location>
</feature>
<dbReference type="OMA" id="AICYTVC"/>
<keyword evidence="2" id="KW-0813">Transport</keyword>
<keyword evidence="5 6" id="KW-0472">Membrane</keyword>
<feature type="transmembrane region" description="Helical" evidence="6">
    <location>
        <begin position="324"/>
        <end position="342"/>
    </location>
</feature>
<dbReference type="Proteomes" id="UP000035682">
    <property type="component" value="Unplaced"/>
</dbReference>
<evidence type="ECO:0000313" key="10">
    <source>
        <dbReference type="WBParaSite" id="SRAE_0000007600.1"/>
    </source>
</evidence>
<feature type="transmembrane region" description="Helical" evidence="6">
    <location>
        <begin position="363"/>
        <end position="383"/>
    </location>
</feature>
<feature type="transmembrane region" description="Helical" evidence="6">
    <location>
        <begin position="389"/>
        <end position="410"/>
    </location>
</feature>
<evidence type="ECO:0000313" key="11">
    <source>
        <dbReference type="WormBase" id="SRAE_0000007600"/>
    </source>
</evidence>
<keyword evidence="9" id="KW-1185">Reference proteome</keyword>
<reference evidence="9" key="2">
    <citation type="submission" date="2014-09" db="EMBL/GenBank/DDBJ databases">
        <authorList>
            <person name="Martin A.A."/>
        </authorList>
    </citation>
    <scope>NUCLEOTIDE SEQUENCE</scope>
    <source>
        <strain evidence="9">ED321</strain>
    </source>
</reference>
<evidence type="ECO:0000256" key="1">
    <source>
        <dbReference type="ARBA" id="ARBA00004370"/>
    </source>
</evidence>
<feature type="transmembrane region" description="Helical" evidence="6">
    <location>
        <begin position="171"/>
        <end position="193"/>
    </location>
</feature>
<proteinExistence type="predicted"/>
<dbReference type="CTD" id="36373311"/>
<feature type="transmembrane region" description="Helical" evidence="6">
    <location>
        <begin position="283"/>
        <end position="304"/>
    </location>
</feature>
<dbReference type="PANTHER" id="PTHR48017">
    <property type="entry name" value="OS05G0424000 PROTEIN-RELATED"/>
    <property type="match status" value="1"/>
</dbReference>
<evidence type="ECO:0000313" key="8">
    <source>
        <dbReference type="EMBL" id="CEF60944.1"/>
    </source>
</evidence>
<reference evidence="8" key="1">
    <citation type="submission" date="2014-09" db="EMBL/GenBank/DDBJ databases">
        <authorList>
            <person name="Aslett A.Martin."/>
        </authorList>
    </citation>
    <scope>NUCLEOTIDE SEQUENCE</scope>
    <source>
        <strain evidence="8">ED321 Heterogonic</strain>
    </source>
</reference>
<feature type="domain" description="Amino acid transporter transmembrane" evidence="7">
    <location>
        <begin position="57"/>
        <end position="415"/>
    </location>
</feature>
<dbReference type="EMBL" id="LN609405">
    <property type="protein sequence ID" value="CEF60944.1"/>
    <property type="molecule type" value="Genomic_DNA"/>
</dbReference>
<dbReference type="Gene3D" id="1.20.1740.10">
    <property type="entry name" value="Amino acid/polyamine transporter I"/>
    <property type="match status" value="1"/>
</dbReference>
<feature type="transmembrane region" description="Helical" evidence="6">
    <location>
        <begin position="205"/>
        <end position="225"/>
    </location>
</feature>
<protein>
    <submittedName>
        <fullName evidence="8 10">Amino acid transporter, transmembrane family-containing protein</fullName>
    </submittedName>
</protein>
<evidence type="ECO:0000256" key="2">
    <source>
        <dbReference type="ARBA" id="ARBA00022448"/>
    </source>
</evidence>
<comment type="subcellular location">
    <subcellularLocation>
        <location evidence="1">Membrane</location>
    </subcellularLocation>
</comment>
<evidence type="ECO:0000259" key="7">
    <source>
        <dbReference type="Pfam" id="PF01490"/>
    </source>
</evidence>
<evidence type="ECO:0000313" key="9">
    <source>
        <dbReference type="Proteomes" id="UP000035682"/>
    </source>
</evidence>
<dbReference type="OrthoDB" id="655540at2759"/>
<evidence type="ECO:0000256" key="6">
    <source>
        <dbReference type="SAM" id="Phobius"/>
    </source>
</evidence>
<feature type="transmembrane region" description="Helical" evidence="6">
    <location>
        <begin position="56"/>
        <end position="80"/>
    </location>
</feature>
<dbReference type="FunFam" id="1.20.1740.10:FF:000052">
    <property type="entry name" value="Lysine histidine transporter-like 3"/>
    <property type="match status" value="1"/>
</dbReference>
<sequence>MSMDKSKYRNSIVSNNKSIRTVSFDDKKYINDSSIEGEHKSDGEWINGEFIRFRGLHWFITGLFIIGDMAGGGLVALPTAMIQTGFYFGLVCIALLACVTCYTSICLGRCWQILLKNWPEYESHCRKPYSEMAYRACGPIMKTAISICIDVTQFGIAVVYILLVAKNLSSLLAAFFDFHVSFCLLILAVAIFLLPVTFLKSPQDFWWAVVCAMVTTSIAVILIVWGSISDYEHCNAEKKMPEFVITNYFVGLGTFLFAYGGHSSLPTIQHDMKQPSHFTRASLFAFSGIFLLYLPAGIMGFLTYGDSLRDSIIQSLQTTWIQQAVNICITIHCILTLTIVFNPLNQEIEELFNVPQKFGVKRVVVRTSIMVLVVFVAESVPNFGPLLDLIGGTTITTTSVLLPVLFYTMLSTRQKMIDENNKDNGKSPKIKEVLKYCPKVTLIVCAIIFIIGIIGGGAATYSSIRELTSTHFSKPCYISVFEKSTTTSTSKGYTNCCGHYQNISIYGDPQKYCSDPELTFYS</sequence>
<accession>A0A090L0B5</accession>
<feature type="transmembrane region" description="Helical" evidence="6">
    <location>
        <begin position="245"/>
        <end position="262"/>
    </location>
</feature>
<dbReference type="AlphaFoldDB" id="A0A090L0B5"/>
<dbReference type="RefSeq" id="XP_024500153.1">
    <property type="nucleotide sequence ID" value="XM_024645917.1"/>
</dbReference>
<organism evidence="8">
    <name type="scientific">Strongyloides ratti</name>
    <name type="common">Parasitic roundworm</name>
    <dbReference type="NCBI Taxonomy" id="34506"/>
    <lineage>
        <taxon>Eukaryota</taxon>
        <taxon>Metazoa</taxon>
        <taxon>Ecdysozoa</taxon>
        <taxon>Nematoda</taxon>
        <taxon>Chromadorea</taxon>
        <taxon>Rhabditida</taxon>
        <taxon>Tylenchina</taxon>
        <taxon>Panagrolaimomorpha</taxon>
        <taxon>Strongyloidoidea</taxon>
        <taxon>Strongyloididae</taxon>
        <taxon>Strongyloides</taxon>
    </lineage>
</organism>
<name>A0A090L0B5_STRRB</name>
<dbReference type="InterPro" id="IPR013057">
    <property type="entry name" value="AA_transpt_TM"/>
</dbReference>
<keyword evidence="4 6" id="KW-1133">Transmembrane helix</keyword>
<feature type="transmembrane region" description="Helical" evidence="6">
    <location>
        <begin position="144"/>
        <end position="165"/>
    </location>
</feature>
<evidence type="ECO:0000256" key="5">
    <source>
        <dbReference type="ARBA" id="ARBA00023136"/>
    </source>
</evidence>
<evidence type="ECO:0000256" key="3">
    <source>
        <dbReference type="ARBA" id="ARBA00022692"/>
    </source>
</evidence>
<feature type="transmembrane region" description="Helical" evidence="6">
    <location>
        <begin position="86"/>
        <end position="107"/>
    </location>
</feature>
<dbReference type="GO" id="GO:0016020">
    <property type="term" value="C:membrane"/>
    <property type="evidence" value="ECO:0007669"/>
    <property type="project" value="UniProtKB-SubCell"/>
</dbReference>
<gene>
    <name evidence="8 10 11" type="ORF">SRAE_0000007600</name>
</gene>
<dbReference type="WBParaSite" id="SRAE_0000007600.1">
    <property type="protein sequence ID" value="SRAE_0000007600.1"/>
    <property type="gene ID" value="WBGene00255813"/>
</dbReference>